<evidence type="ECO:0000259" key="6">
    <source>
        <dbReference type="Pfam" id="PF26168"/>
    </source>
</evidence>
<evidence type="ECO:0000256" key="4">
    <source>
        <dbReference type="RuleBase" id="RU003718"/>
    </source>
</evidence>
<sequence length="500" mass="56505">MDSTLPSNNSNPHFVFIPFMTPGHLLPMVDMAKLLARRNVKVTIITTPLNSIQFQATIEREIQSGSPIQIELVPFPNAESGIPEGCESVDTLPSMDLAVNFYRALILLKKPLQEVYEKLTPTPSCIISDKIITCVADIADKFKVPRILFDGTNCFHLLCNHYLHVTKAYEAISSKDKFLLPGIPDRIELRRSQLPGIFNPGKNPEWNHYRQQVKESEGRSYGVVVNSFEDLEGVYVKEYERVTGLKVWCIGPVSLSNQDNLDRALRSKRYSNQEDEDGNKYLKWLDSWPSRSVIYVCLGSLTRATTEQLIELGLGLEATNRPFIWVIKGAYKREEMETWLLENGFEERVKERGILIKGWAPQVLILNHEAIGAFLTHCGWNSTLEGISAGVPLVTFPFFAEQFYNEKVVVQLVECGVSVGAESVVHLGEEDECVVQVSRENVKDGIEKVMGEGEECDKIRERAREYGTMAKRAIQQGGSSYCNMTRLIEEIKRLKLSHNS</sequence>
<evidence type="ECO:0000256" key="1">
    <source>
        <dbReference type="ARBA" id="ARBA00009995"/>
    </source>
</evidence>
<dbReference type="SUPFAM" id="SSF53756">
    <property type="entry name" value="UDP-Glycosyltransferase/glycogen phosphorylase"/>
    <property type="match status" value="1"/>
</dbReference>
<evidence type="ECO:0000313" key="8">
    <source>
        <dbReference type="Proteomes" id="UP001341840"/>
    </source>
</evidence>
<comment type="similarity">
    <text evidence="1 4">Belongs to the UDP-glycosyltransferase family.</text>
</comment>
<dbReference type="Gene3D" id="3.40.50.2000">
    <property type="entry name" value="Glycogen Phosphorylase B"/>
    <property type="match status" value="2"/>
</dbReference>
<dbReference type="PANTHER" id="PTHR48047">
    <property type="entry name" value="GLYCOSYLTRANSFERASE"/>
    <property type="match status" value="1"/>
</dbReference>
<evidence type="ECO:0000313" key="7">
    <source>
        <dbReference type="EMBL" id="MED6163934.1"/>
    </source>
</evidence>
<reference evidence="7 8" key="1">
    <citation type="journal article" date="2023" name="Plants (Basel)">
        <title>Bridging the Gap: Combining Genomics and Transcriptomics Approaches to Understand Stylosanthes scabra, an Orphan Legume from the Brazilian Caatinga.</title>
        <authorList>
            <person name="Ferreira-Neto J.R.C."/>
            <person name="da Silva M.D."/>
            <person name="Binneck E."/>
            <person name="de Melo N.F."/>
            <person name="da Silva R.H."/>
            <person name="de Melo A.L.T.M."/>
            <person name="Pandolfi V."/>
            <person name="Bustamante F.O."/>
            <person name="Brasileiro-Vidal A.C."/>
            <person name="Benko-Iseppon A.M."/>
        </authorList>
    </citation>
    <scope>NUCLEOTIDE SEQUENCE [LARGE SCALE GENOMIC DNA]</scope>
    <source>
        <tissue evidence="7">Leaves</tissue>
    </source>
</reference>
<protein>
    <recommendedName>
        <fullName evidence="5">Glycosyltransferase</fullName>
        <ecNumber evidence="5">2.4.1.-</ecNumber>
    </recommendedName>
</protein>
<feature type="domain" description="Glycosyltransferase N-terminal" evidence="6">
    <location>
        <begin position="15"/>
        <end position="253"/>
    </location>
</feature>
<accession>A0ABU6UST3</accession>
<dbReference type="InterPro" id="IPR058980">
    <property type="entry name" value="Glyco_transf_N"/>
</dbReference>
<keyword evidence="8" id="KW-1185">Reference proteome</keyword>
<evidence type="ECO:0000256" key="3">
    <source>
        <dbReference type="ARBA" id="ARBA00022679"/>
    </source>
</evidence>
<organism evidence="7 8">
    <name type="scientific">Stylosanthes scabra</name>
    <dbReference type="NCBI Taxonomy" id="79078"/>
    <lineage>
        <taxon>Eukaryota</taxon>
        <taxon>Viridiplantae</taxon>
        <taxon>Streptophyta</taxon>
        <taxon>Embryophyta</taxon>
        <taxon>Tracheophyta</taxon>
        <taxon>Spermatophyta</taxon>
        <taxon>Magnoliopsida</taxon>
        <taxon>eudicotyledons</taxon>
        <taxon>Gunneridae</taxon>
        <taxon>Pentapetalae</taxon>
        <taxon>rosids</taxon>
        <taxon>fabids</taxon>
        <taxon>Fabales</taxon>
        <taxon>Fabaceae</taxon>
        <taxon>Papilionoideae</taxon>
        <taxon>50 kb inversion clade</taxon>
        <taxon>dalbergioids sensu lato</taxon>
        <taxon>Dalbergieae</taxon>
        <taxon>Pterocarpus clade</taxon>
        <taxon>Stylosanthes</taxon>
    </lineage>
</organism>
<evidence type="ECO:0000256" key="5">
    <source>
        <dbReference type="RuleBase" id="RU362057"/>
    </source>
</evidence>
<name>A0ABU6UST3_9FABA</name>
<evidence type="ECO:0000256" key="2">
    <source>
        <dbReference type="ARBA" id="ARBA00022676"/>
    </source>
</evidence>
<gene>
    <name evidence="7" type="ORF">PIB30_084892</name>
</gene>
<dbReference type="EC" id="2.4.1.-" evidence="5"/>
<comment type="caution">
    <text evidence="7">The sequence shown here is derived from an EMBL/GenBank/DDBJ whole genome shotgun (WGS) entry which is preliminary data.</text>
</comment>
<proteinExistence type="inferred from homology"/>
<dbReference type="Pfam" id="PF00201">
    <property type="entry name" value="UDPGT"/>
    <property type="match status" value="1"/>
</dbReference>
<dbReference type="CDD" id="cd03784">
    <property type="entry name" value="GT1_Gtf-like"/>
    <property type="match status" value="1"/>
</dbReference>
<dbReference type="EMBL" id="JASCZI010122222">
    <property type="protein sequence ID" value="MED6163934.1"/>
    <property type="molecule type" value="Genomic_DNA"/>
</dbReference>
<dbReference type="InterPro" id="IPR035595">
    <property type="entry name" value="UDP_glycos_trans_CS"/>
</dbReference>
<keyword evidence="3 4" id="KW-0808">Transferase</keyword>
<dbReference type="Proteomes" id="UP001341840">
    <property type="component" value="Unassembled WGS sequence"/>
</dbReference>
<dbReference type="PROSITE" id="PS00375">
    <property type="entry name" value="UDPGT"/>
    <property type="match status" value="1"/>
</dbReference>
<keyword evidence="2 4" id="KW-0328">Glycosyltransferase</keyword>
<dbReference type="PANTHER" id="PTHR48047:SF19">
    <property type="entry name" value="GLYCOSYLTRANSFERASE"/>
    <property type="match status" value="1"/>
</dbReference>
<dbReference type="InterPro" id="IPR002213">
    <property type="entry name" value="UDP_glucos_trans"/>
</dbReference>
<dbReference type="Pfam" id="PF26168">
    <property type="entry name" value="Glyco_transf_N"/>
    <property type="match status" value="1"/>
</dbReference>